<sequence length="248" mass="28625">MNVLIVEDEKLNAEHIAAHIERYGNMNILGVLSSNKDVESWFSKNPSPELIFSDIQLLDGPVFTTLQKGIISCPIIFTTAFDTFYQDAFDANGIAYLLKPVSYERFKKAMDKFHQLKNNASHDWSAISNWINKEQAKSKERILVKAGESLKLLEMRNVSFICTNEGVCTAMDNEGKEYVFRYKIADLAKELNPEKFFQINRGEIVNIDFIDQIEPFFNDRLSIRLKNYRQNLITSSSNTASFRKWLEK</sequence>
<accession>A0A935CBX3</accession>
<evidence type="ECO:0000256" key="1">
    <source>
        <dbReference type="PROSITE-ProRule" id="PRU00169"/>
    </source>
</evidence>
<proteinExistence type="predicted"/>
<dbReference type="PROSITE" id="PS50110">
    <property type="entry name" value="RESPONSE_REGULATORY"/>
    <property type="match status" value="1"/>
</dbReference>
<dbReference type="Proteomes" id="UP000611723">
    <property type="component" value="Unassembled WGS sequence"/>
</dbReference>
<dbReference type="SUPFAM" id="SSF52172">
    <property type="entry name" value="CheY-like"/>
    <property type="match status" value="1"/>
</dbReference>
<keyword evidence="1" id="KW-0597">Phosphoprotein</keyword>
<dbReference type="SMART" id="SM00448">
    <property type="entry name" value="REC"/>
    <property type="match status" value="1"/>
</dbReference>
<dbReference type="PANTHER" id="PTHR37299:SF1">
    <property type="entry name" value="STAGE 0 SPORULATION PROTEIN A HOMOLOG"/>
    <property type="match status" value="1"/>
</dbReference>
<dbReference type="GO" id="GO:0003677">
    <property type="term" value="F:DNA binding"/>
    <property type="evidence" value="ECO:0007669"/>
    <property type="project" value="InterPro"/>
</dbReference>
<evidence type="ECO:0000313" key="4">
    <source>
        <dbReference type="EMBL" id="MBK6265618.1"/>
    </source>
</evidence>
<dbReference type="AlphaFoldDB" id="A0A935CBX3"/>
<feature type="domain" description="Response regulatory" evidence="2">
    <location>
        <begin position="2"/>
        <end position="114"/>
    </location>
</feature>
<protein>
    <submittedName>
        <fullName evidence="4">Response regulator transcription factor</fullName>
    </submittedName>
</protein>
<dbReference type="Gene3D" id="2.40.50.1020">
    <property type="entry name" value="LytTr DNA-binding domain"/>
    <property type="match status" value="1"/>
</dbReference>
<dbReference type="EMBL" id="JAEQBW010000004">
    <property type="protein sequence ID" value="MBK6265618.1"/>
    <property type="molecule type" value="Genomic_DNA"/>
</dbReference>
<evidence type="ECO:0000313" key="5">
    <source>
        <dbReference type="Proteomes" id="UP000611723"/>
    </source>
</evidence>
<feature type="domain" description="HTH LytTR-type" evidence="3">
    <location>
        <begin position="142"/>
        <end position="248"/>
    </location>
</feature>
<dbReference type="GO" id="GO:0000156">
    <property type="term" value="F:phosphorelay response regulator activity"/>
    <property type="evidence" value="ECO:0007669"/>
    <property type="project" value="InterPro"/>
</dbReference>
<evidence type="ECO:0000259" key="3">
    <source>
        <dbReference type="PROSITE" id="PS50930"/>
    </source>
</evidence>
<dbReference type="PROSITE" id="PS50930">
    <property type="entry name" value="HTH_LYTTR"/>
    <property type="match status" value="1"/>
</dbReference>
<reference evidence="4" key="1">
    <citation type="submission" date="2021-01" db="EMBL/GenBank/DDBJ databases">
        <title>Marivirga aurantiaca sp. nov., isolated from intertidal surface sediments.</title>
        <authorList>
            <person name="Zhang M."/>
        </authorList>
    </citation>
    <scope>NUCLEOTIDE SEQUENCE</scope>
    <source>
        <strain evidence="4">S37H4</strain>
    </source>
</reference>
<dbReference type="SMART" id="SM00850">
    <property type="entry name" value="LytTR"/>
    <property type="match status" value="1"/>
</dbReference>
<dbReference type="Pfam" id="PF04397">
    <property type="entry name" value="LytTR"/>
    <property type="match status" value="1"/>
</dbReference>
<organism evidence="4 5">
    <name type="scientific">Marivirga aurantiaca</name>
    <dbReference type="NCBI Taxonomy" id="2802615"/>
    <lineage>
        <taxon>Bacteria</taxon>
        <taxon>Pseudomonadati</taxon>
        <taxon>Bacteroidota</taxon>
        <taxon>Cytophagia</taxon>
        <taxon>Cytophagales</taxon>
        <taxon>Marivirgaceae</taxon>
        <taxon>Marivirga</taxon>
    </lineage>
</organism>
<feature type="modified residue" description="4-aspartylphosphate" evidence="1">
    <location>
        <position position="54"/>
    </location>
</feature>
<dbReference type="InterPro" id="IPR011006">
    <property type="entry name" value="CheY-like_superfamily"/>
</dbReference>
<dbReference type="InterPro" id="IPR007492">
    <property type="entry name" value="LytTR_DNA-bd_dom"/>
</dbReference>
<dbReference type="Gene3D" id="3.40.50.2300">
    <property type="match status" value="1"/>
</dbReference>
<name>A0A935CBX3_9BACT</name>
<gene>
    <name evidence="4" type="ORF">JKA74_11265</name>
</gene>
<dbReference type="RefSeq" id="WP_201431294.1">
    <property type="nucleotide sequence ID" value="NZ_JAEQBW010000004.1"/>
</dbReference>
<dbReference type="InterPro" id="IPR046947">
    <property type="entry name" value="LytR-like"/>
</dbReference>
<evidence type="ECO:0000259" key="2">
    <source>
        <dbReference type="PROSITE" id="PS50110"/>
    </source>
</evidence>
<dbReference type="InterPro" id="IPR001789">
    <property type="entry name" value="Sig_transdc_resp-reg_receiver"/>
</dbReference>
<dbReference type="PANTHER" id="PTHR37299">
    <property type="entry name" value="TRANSCRIPTIONAL REGULATOR-RELATED"/>
    <property type="match status" value="1"/>
</dbReference>
<dbReference type="Pfam" id="PF00072">
    <property type="entry name" value="Response_reg"/>
    <property type="match status" value="1"/>
</dbReference>
<comment type="caution">
    <text evidence="4">The sequence shown here is derived from an EMBL/GenBank/DDBJ whole genome shotgun (WGS) entry which is preliminary data.</text>
</comment>
<keyword evidence="5" id="KW-1185">Reference proteome</keyword>